<keyword evidence="3" id="KW-1185">Reference proteome</keyword>
<name>A0A3D9IPT8_9BACL</name>
<reference evidence="2 3" key="1">
    <citation type="submission" date="2018-07" db="EMBL/GenBank/DDBJ databases">
        <title>Genomic Encyclopedia of Type Strains, Phase III (KMG-III): the genomes of soil and plant-associated and newly described type strains.</title>
        <authorList>
            <person name="Whitman W."/>
        </authorList>
    </citation>
    <scope>NUCLEOTIDE SEQUENCE [LARGE SCALE GENOMIC DNA]</scope>
    <source>
        <strain evidence="2 3">CECT 8236</strain>
    </source>
</reference>
<evidence type="ECO:0000313" key="2">
    <source>
        <dbReference type="EMBL" id="RED63803.1"/>
    </source>
</evidence>
<dbReference type="InterPro" id="IPR000182">
    <property type="entry name" value="GNAT_dom"/>
</dbReference>
<gene>
    <name evidence="2" type="ORF">DFP95_10343</name>
</gene>
<dbReference type="Gene3D" id="3.40.630.30">
    <property type="match status" value="1"/>
</dbReference>
<dbReference type="EMBL" id="QRDY01000003">
    <property type="protein sequence ID" value="RED63803.1"/>
    <property type="molecule type" value="Genomic_DNA"/>
</dbReference>
<organism evidence="2 3">
    <name type="scientific">Cohnella lupini</name>
    <dbReference type="NCBI Taxonomy" id="1294267"/>
    <lineage>
        <taxon>Bacteria</taxon>
        <taxon>Bacillati</taxon>
        <taxon>Bacillota</taxon>
        <taxon>Bacilli</taxon>
        <taxon>Bacillales</taxon>
        <taxon>Paenibacillaceae</taxon>
        <taxon>Cohnella</taxon>
    </lineage>
</organism>
<keyword evidence="2" id="KW-0808">Transferase</keyword>
<feature type="domain" description="N-acetyltransferase" evidence="1">
    <location>
        <begin position="1"/>
        <end position="147"/>
    </location>
</feature>
<dbReference type="Pfam" id="PF00583">
    <property type="entry name" value="Acetyltransf_1"/>
    <property type="match status" value="1"/>
</dbReference>
<dbReference type="Proteomes" id="UP000256869">
    <property type="component" value="Unassembled WGS sequence"/>
</dbReference>
<sequence length="148" mass="17354">MIRWRQLRDDKGIVELVRTQLVPISPWQHPRDSRLHSQITRRIRRGATLVVSQSRRNSPIGFLHMEFRNKTLFIDLLAVDSRHQSKQWGTALMIIAENYGRFKGCNTSHVFVDEDNYRALRFYHRIGYNTLQAIPSLKVVQLAKSLSL</sequence>
<dbReference type="SUPFAM" id="SSF55729">
    <property type="entry name" value="Acyl-CoA N-acyltransferases (Nat)"/>
    <property type="match status" value="1"/>
</dbReference>
<dbReference type="RefSeq" id="WP_115991921.1">
    <property type="nucleotide sequence ID" value="NZ_QRDY01000003.1"/>
</dbReference>
<proteinExistence type="predicted"/>
<dbReference type="AlphaFoldDB" id="A0A3D9IPT8"/>
<evidence type="ECO:0000313" key="3">
    <source>
        <dbReference type="Proteomes" id="UP000256869"/>
    </source>
</evidence>
<dbReference type="CDD" id="cd04301">
    <property type="entry name" value="NAT_SF"/>
    <property type="match status" value="1"/>
</dbReference>
<evidence type="ECO:0000259" key="1">
    <source>
        <dbReference type="PROSITE" id="PS51186"/>
    </source>
</evidence>
<dbReference type="PROSITE" id="PS51186">
    <property type="entry name" value="GNAT"/>
    <property type="match status" value="1"/>
</dbReference>
<dbReference type="InterPro" id="IPR016181">
    <property type="entry name" value="Acyl_CoA_acyltransferase"/>
</dbReference>
<comment type="caution">
    <text evidence="2">The sequence shown here is derived from an EMBL/GenBank/DDBJ whole genome shotgun (WGS) entry which is preliminary data.</text>
</comment>
<protein>
    <submittedName>
        <fullName evidence="2">Acetyltransferase (GNAT) family protein</fullName>
    </submittedName>
</protein>
<dbReference type="GO" id="GO:0016747">
    <property type="term" value="F:acyltransferase activity, transferring groups other than amino-acyl groups"/>
    <property type="evidence" value="ECO:0007669"/>
    <property type="project" value="InterPro"/>
</dbReference>
<accession>A0A3D9IPT8</accession>
<dbReference type="OrthoDB" id="2638380at2"/>